<name>A0ACB9LPL2_9MYRT</name>
<organism evidence="1 2">
    <name type="scientific">Melastoma candidum</name>
    <dbReference type="NCBI Taxonomy" id="119954"/>
    <lineage>
        <taxon>Eukaryota</taxon>
        <taxon>Viridiplantae</taxon>
        <taxon>Streptophyta</taxon>
        <taxon>Embryophyta</taxon>
        <taxon>Tracheophyta</taxon>
        <taxon>Spermatophyta</taxon>
        <taxon>Magnoliopsida</taxon>
        <taxon>eudicotyledons</taxon>
        <taxon>Gunneridae</taxon>
        <taxon>Pentapetalae</taxon>
        <taxon>rosids</taxon>
        <taxon>malvids</taxon>
        <taxon>Myrtales</taxon>
        <taxon>Melastomataceae</taxon>
        <taxon>Melastomatoideae</taxon>
        <taxon>Melastomateae</taxon>
        <taxon>Melastoma</taxon>
    </lineage>
</organism>
<dbReference type="Proteomes" id="UP001057402">
    <property type="component" value="Chromosome 11"/>
</dbReference>
<accession>A0ACB9LPL2</accession>
<evidence type="ECO:0000313" key="1">
    <source>
        <dbReference type="EMBL" id="KAI4313068.1"/>
    </source>
</evidence>
<protein>
    <submittedName>
        <fullName evidence="1">Uncharacterized protein</fullName>
    </submittedName>
</protein>
<dbReference type="EMBL" id="CM042890">
    <property type="protein sequence ID" value="KAI4313068.1"/>
    <property type="molecule type" value="Genomic_DNA"/>
</dbReference>
<reference evidence="2" key="1">
    <citation type="journal article" date="2023" name="Front. Plant Sci.">
        <title>Chromosomal-level genome assembly of Melastoma candidum provides insights into trichome evolution.</title>
        <authorList>
            <person name="Zhong Y."/>
            <person name="Wu W."/>
            <person name="Sun C."/>
            <person name="Zou P."/>
            <person name="Liu Y."/>
            <person name="Dai S."/>
            <person name="Zhou R."/>
        </authorList>
    </citation>
    <scope>NUCLEOTIDE SEQUENCE [LARGE SCALE GENOMIC DNA]</scope>
</reference>
<proteinExistence type="predicted"/>
<sequence length="187" mass="20428">MAAVVGGGGGGGSPRFYYRVERIQDFVGDRPLLLGDLNSQKTWLYITVKFEGGHLPEVDRGAYMVGLDSFTGNPHEEVGHVLSLAGVPWSSESGNDLVDSIATGIQREVGSGGEGLGGGLGIVPLLVCITMVEEKVYMCSSCEEEVEDEWEELECGHVFHRDCIFDWLQEEEDTCCPICGYEIDMDR</sequence>
<evidence type="ECO:0000313" key="2">
    <source>
        <dbReference type="Proteomes" id="UP001057402"/>
    </source>
</evidence>
<comment type="caution">
    <text evidence="1">The sequence shown here is derived from an EMBL/GenBank/DDBJ whole genome shotgun (WGS) entry which is preliminary data.</text>
</comment>
<gene>
    <name evidence="1" type="ORF">MLD38_037844</name>
</gene>
<keyword evidence="2" id="KW-1185">Reference proteome</keyword>